<proteinExistence type="predicted"/>
<comment type="caution">
    <text evidence="2">The sequence shown here is derived from an EMBL/GenBank/DDBJ whole genome shotgun (WGS) entry which is preliminary data.</text>
</comment>
<organism evidence="2 3">
    <name type="scientific">Streptomyces iakyrus</name>
    <dbReference type="NCBI Taxonomy" id="68219"/>
    <lineage>
        <taxon>Bacteria</taxon>
        <taxon>Bacillati</taxon>
        <taxon>Actinomycetota</taxon>
        <taxon>Actinomycetes</taxon>
        <taxon>Kitasatosporales</taxon>
        <taxon>Streptomycetaceae</taxon>
        <taxon>Streptomyces</taxon>
    </lineage>
</organism>
<dbReference type="Proteomes" id="UP001617511">
    <property type="component" value="Unassembled WGS sequence"/>
</dbReference>
<accession>A0ABW8FDT5</accession>
<keyword evidence="3" id="KW-1185">Reference proteome</keyword>
<evidence type="ECO:0000313" key="3">
    <source>
        <dbReference type="Proteomes" id="UP001617511"/>
    </source>
</evidence>
<feature type="compositionally biased region" description="Low complexity" evidence="1">
    <location>
        <begin position="189"/>
        <end position="201"/>
    </location>
</feature>
<evidence type="ECO:0000313" key="2">
    <source>
        <dbReference type="EMBL" id="MFJ4080198.1"/>
    </source>
</evidence>
<name>A0ABW8FDT5_9ACTN</name>
<feature type="region of interest" description="Disordered" evidence="1">
    <location>
        <begin position="177"/>
        <end position="201"/>
    </location>
</feature>
<evidence type="ECO:0000256" key="1">
    <source>
        <dbReference type="SAM" id="MobiDB-lite"/>
    </source>
</evidence>
<protein>
    <submittedName>
        <fullName evidence="2">Uncharacterized protein</fullName>
    </submittedName>
</protein>
<gene>
    <name evidence="2" type="ORF">ACIP2Z_14685</name>
</gene>
<dbReference type="RefSeq" id="WP_388132360.1">
    <property type="nucleotide sequence ID" value="NZ_JBIADY010000003.1"/>
</dbReference>
<reference evidence="2 3" key="1">
    <citation type="submission" date="2024-10" db="EMBL/GenBank/DDBJ databases">
        <title>The Natural Products Discovery Center: Release of the First 8490 Sequenced Strains for Exploring Actinobacteria Biosynthetic Diversity.</title>
        <authorList>
            <person name="Kalkreuter E."/>
            <person name="Kautsar S.A."/>
            <person name="Yang D."/>
            <person name="Bader C.D."/>
            <person name="Teijaro C.N."/>
            <person name="Fluegel L."/>
            <person name="Davis C.M."/>
            <person name="Simpson J.R."/>
            <person name="Lauterbach L."/>
            <person name="Steele A.D."/>
            <person name="Gui C."/>
            <person name="Meng S."/>
            <person name="Li G."/>
            <person name="Viehrig K."/>
            <person name="Ye F."/>
            <person name="Su P."/>
            <person name="Kiefer A.F."/>
            <person name="Nichols A."/>
            <person name="Cepeda A.J."/>
            <person name="Yan W."/>
            <person name="Fan B."/>
            <person name="Jiang Y."/>
            <person name="Adhikari A."/>
            <person name="Zheng C.-J."/>
            <person name="Schuster L."/>
            <person name="Cowan T.M."/>
            <person name="Smanski M.J."/>
            <person name="Chevrette M.G."/>
            <person name="De Carvalho L.P.S."/>
            <person name="Shen B."/>
        </authorList>
    </citation>
    <scope>NUCLEOTIDE SEQUENCE [LARGE SCALE GENOMIC DNA]</scope>
    <source>
        <strain evidence="2 3">NPDC089932</strain>
    </source>
</reference>
<dbReference type="EMBL" id="JBIVGG010000006">
    <property type="protein sequence ID" value="MFJ4080198.1"/>
    <property type="molecule type" value="Genomic_DNA"/>
</dbReference>
<sequence length="201" mass="21682">MTSEPARDDHLDPGADPIGDHLDLDAIEELCSGSTPDSVLAARARETVPRLVAEVRRLRWLVEYGACPTAGTTGTEFVLPLDEDMLGFFREMVDVLVERIGVPRAEAVARVNAVYGTRESVALDLQLMGHELPEYWAYGLYYGPDSRGRSPVGDPIADADIDFTALPVRPAPPKDSPFWTVAEPEVLSEPAEGPGAAEAGP</sequence>